<dbReference type="InterPro" id="IPR021788">
    <property type="entry name" value="CPP1-like"/>
</dbReference>
<dbReference type="EMBL" id="JTHE02000003">
    <property type="protein sequence ID" value="NEV67551.1"/>
    <property type="molecule type" value="Genomic_DNA"/>
</dbReference>
<dbReference type="AlphaFoldDB" id="A0A0C1YC33"/>
<comment type="caution">
    <text evidence="1">The sequence shown here is derived from an EMBL/GenBank/DDBJ whole genome shotgun (WGS) entry which is preliminary data.</text>
</comment>
<accession>A0A0C1YC33</accession>
<dbReference type="Pfam" id="PF11833">
    <property type="entry name" value="CPP1-like"/>
    <property type="match status" value="1"/>
</dbReference>
<evidence type="ECO:0008006" key="2">
    <source>
        <dbReference type="Google" id="ProtNLM"/>
    </source>
</evidence>
<protein>
    <recommendedName>
        <fullName evidence="2">Molecular chaperone DnaJ</fullName>
    </recommendedName>
</protein>
<sequence>MSDQNYYDTLGLDENSSFEEIQEAKERLIADCEDDRKQKEAIEAAYDAILMERLRLRQEGKIKVPDRIRFAEATPEKPVAQSATPSVERPAWLDNFLDTPDRNDILVPAGIFGILAVVSLAGPSLALALGVGVSIYFINRKEYRFWRALLLTVVGLVVGLTIGILIGQALGPQAAAMSGASADLVTQQVAAIVSMIVLWMVTSFLR</sequence>
<dbReference type="PANTHER" id="PTHR33372">
    <property type="match status" value="1"/>
</dbReference>
<gene>
    <name evidence="1" type="ORF">QQ91_010525</name>
</gene>
<evidence type="ECO:0000313" key="1">
    <source>
        <dbReference type="EMBL" id="NEV67551.1"/>
    </source>
</evidence>
<dbReference type="PANTHER" id="PTHR33372:SF2">
    <property type="entry name" value="PROTEIN CHAPERONE-LIKE PROTEIN OF POR1, CHLOROPLASTIC"/>
    <property type="match status" value="1"/>
</dbReference>
<reference evidence="1" key="1">
    <citation type="submission" date="2014-11" db="EMBL/GenBank/DDBJ databases">
        <authorList>
            <person name="Malar M.C."/>
            <person name="Sen D."/>
            <person name="Tripathy S."/>
        </authorList>
    </citation>
    <scope>NUCLEOTIDE SEQUENCE</scope>
    <source>
        <strain evidence="1">BDU141951</strain>
    </source>
</reference>
<proteinExistence type="predicted"/>
<reference evidence="1" key="3">
    <citation type="submission" date="2020-02" db="EMBL/GenBank/DDBJ databases">
        <authorList>
            <person name="Sarangi A.N."/>
            <person name="Ghosh S."/>
            <person name="Mukherjee M."/>
            <person name="Tripathy S."/>
        </authorList>
    </citation>
    <scope>NUCLEOTIDE SEQUENCE</scope>
    <source>
        <strain evidence="1">BDU141951</strain>
    </source>
</reference>
<reference evidence="1" key="2">
    <citation type="journal article" date="2015" name="Genome Announc.">
        <title>Draft Genome Sequence of Filamentous Marine Cyanobacterium Lyngbya confervoides Strain BDU141951.</title>
        <authorList>
            <person name="Chandrababunaidu M.M."/>
            <person name="Sen D."/>
            <person name="Tripathy S."/>
        </authorList>
    </citation>
    <scope>NUCLEOTIDE SEQUENCE</scope>
    <source>
        <strain evidence="1">BDU141951</strain>
    </source>
</reference>
<organism evidence="1">
    <name type="scientific">Lyngbya confervoides BDU141951</name>
    <dbReference type="NCBI Taxonomy" id="1574623"/>
    <lineage>
        <taxon>Bacteria</taxon>
        <taxon>Bacillati</taxon>
        <taxon>Cyanobacteriota</taxon>
        <taxon>Cyanophyceae</taxon>
        <taxon>Oscillatoriophycideae</taxon>
        <taxon>Oscillatoriales</taxon>
        <taxon>Microcoleaceae</taxon>
        <taxon>Lyngbya</taxon>
    </lineage>
</organism>
<name>A0A0C1YC33_9CYAN</name>